<feature type="chain" id="PRO_5004577589" description="Reversion-inducing cysteine-rich with Kazal motifs N-terminal domain-containing protein" evidence="1">
    <location>
        <begin position="26"/>
        <end position="160"/>
    </location>
</feature>
<dbReference type="AlphaFoldDB" id="T1GQ23"/>
<keyword evidence="1" id="KW-0732">Signal</keyword>
<evidence type="ECO:0000259" key="2">
    <source>
        <dbReference type="Pfam" id="PF22961"/>
    </source>
</evidence>
<dbReference type="Pfam" id="PF22961">
    <property type="entry name" value="RECK-like_N"/>
    <property type="match status" value="1"/>
</dbReference>
<dbReference type="PANTHER" id="PTHR13487:SF3">
    <property type="entry name" value="REVERSION-INDUCING CYSTEINE-RICH PROTEIN WITH KAZAL MOTIFS"/>
    <property type="match status" value="1"/>
</dbReference>
<dbReference type="PANTHER" id="PTHR13487">
    <property type="entry name" value="SERINE PROTEASE INHIBITOR"/>
    <property type="match status" value="1"/>
</dbReference>
<evidence type="ECO:0000313" key="4">
    <source>
        <dbReference type="Proteomes" id="UP000015102"/>
    </source>
</evidence>
<reference evidence="4" key="1">
    <citation type="submission" date="2013-02" db="EMBL/GenBank/DDBJ databases">
        <authorList>
            <person name="Hughes D."/>
        </authorList>
    </citation>
    <scope>NUCLEOTIDE SEQUENCE</scope>
    <source>
        <strain>Durham</strain>
        <strain evidence="4">NC isolate 2 -- Noor lab</strain>
    </source>
</reference>
<dbReference type="InterPro" id="IPR039016">
    <property type="entry name" value="RECK"/>
</dbReference>
<name>T1GQ23_MEGSC</name>
<feature type="signal peptide" evidence="1">
    <location>
        <begin position="1"/>
        <end position="25"/>
    </location>
</feature>
<proteinExistence type="predicted"/>
<dbReference type="Proteomes" id="UP000015102">
    <property type="component" value="Unassembled WGS sequence"/>
</dbReference>
<evidence type="ECO:0000313" key="3">
    <source>
        <dbReference type="EnsemblMetazoa" id="MESCA005721-PA"/>
    </source>
</evidence>
<dbReference type="EMBL" id="CAQQ02147206">
    <property type="status" value="NOT_ANNOTATED_CDS"/>
    <property type="molecule type" value="Genomic_DNA"/>
</dbReference>
<accession>T1GQ23</accession>
<dbReference type="EnsemblMetazoa" id="MESCA005721-RA">
    <property type="protein sequence ID" value="MESCA005721-PA"/>
    <property type="gene ID" value="MESCA005721"/>
</dbReference>
<dbReference type="HOGENOM" id="CLU_1656525_0_0_1"/>
<reference evidence="3" key="2">
    <citation type="submission" date="2015-06" db="UniProtKB">
        <authorList>
            <consortium name="EnsemblMetazoa"/>
        </authorList>
    </citation>
    <scope>IDENTIFICATION</scope>
</reference>
<dbReference type="GO" id="GO:0005886">
    <property type="term" value="C:plasma membrane"/>
    <property type="evidence" value="ECO:0007669"/>
    <property type="project" value="TreeGrafter"/>
</dbReference>
<organism evidence="3 4">
    <name type="scientific">Megaselia scalaris</name>
    <name type="common">Humpbacked fly</name>
    <name type="synonym">Phora scalaris</name>
    <dbReference type="NCBI Taxonomy" id="36166"/>
    <lineage>
        <taxon>Eukaryota</taxon>
        <taxon>Metazoa</taxon>
        <taxon>Ecdysozoa</taxon>
        <taxon>Arthropoda</taxon>
        <taxon>Hexapoda</taxon>
        <taxon>Insecta</taxon>
        <taxon>Pterygota</taxon>
        <taxon>Neoptera</taxon>
        <taxon>Endopterygota</taxon>
        <taxon>Diptera</taxon>
        <taxon>Brachycera</taxon>
        <taxon>Muscomorpha</taxon>
        <taxon>Platypezoidea</taxon>
        <taxon>Phoridae</taxon>
        <taxon>Megaseliini</taxon>
        <taxon>Megaselia</taxon>
    </lineage>
</organism>
<protein>
    <recommendedName>
        <fullName evidence="2">Reversion-inducing cysteine-rich with Kazal motifs N-terminal domain-containing protein</fullName>
    </recommendedName>
</protein>
<dbReference type="OMA" id="QSEACIM"/>
<keyword evidence="4" id="KW-1185">Reference proteome</keyword>
<sequence length="160" mass="18142">MDKIAAYSYKCPILLQLSLLQLALADNRGLGDVRKYCPTMQVDFWACLNRTLQAIERGSQWSGRRCCSLALSPKCQNSCATSSSKDELTTSVQENGDICCSSSRTSECFQACRKVFEKNSTHFKKNQQYLKDTCNEESNPEVFDCIEGQRRQTPLSNYHQ</sequence>
<dbReference type="EMBL" id="CAQQ02147207">
    <property type="status" value="NOT_ANNOTATED_CDS"/>
    <property type="molecule type" value="Genomic_DNA"/>
</dbReference>
<feature type="domain" description="Reversion-inducing cysteine-rich with Kazal motifs N-terminal" evidence="2">
    <location>
        <begin position="59"/>
        <end position="92"/>
    </location>
</feature>
<dbReference type="GO" id="GO:0008191">
    <property type="term" value="F:metalloendopeptidase inhibitor activity"/>
    <property type="evidence" value="ECO:0007669"/>
    <property type="project" value="InterPro"/>
</dbReference>
<evidence type="ECO:0000256" key="1">
    <source>
        <dbReference type="SAM" id="SignalP"/>
    </source>
</evidence>
<dbReference type="GO" id="GO:0030198">
    <property type="term" value="P:extracellular matrix organization"/>
    <property type="evidence" value="ECO:0007669"/>
    <property type="project" value="TreeGrafter"/>
</dbReference>
<dbReference type="STRING" id="36166.T1GQ23"/>
<dbReference type="InterPro" id="IPR055110">
    <property type="entry name" value="RECK-like_N"/>
</dbReference>